<dbReference type="EMBL" id="BKCJ010002109">
    <property type="protein sequence ID" value="GEU46318.1"/>
    <property type="molecule type" value="Genomic_DNA"/>
</dbReference>
<comment type="caution">
    <text evidence="7">The sequence shown here is derived from an EMBL/GenBank/DDBJ whole genome shotgun (WGS) entry which is preliminary data.</text>
</comment>
<dbReference type="AlphaFoldDB" id="A0A6L2KA55"/>
<evidence type="ECO:0000256" key="2">
    <source>
        <dbReference type="ARBA" id="ARBA00022801"/>
    </source>
</evidence>
<dbReference type="InterPro" id="IPR057670">
    <property type="entry name" value="SH3_retrovirus"/>
</dbReference>
<evidence type="ECO:0000259" key="6">
    <source>
        <dbReference type="Pfam" id="PF25597"/>
    </source>
</evidence>
<dbReference type="PANTHER" id="PTHR42648">
    <property type="entry name" value="TRANSPOSASE, PUTATIVE-RELATED"/>
    <property type="match status" value="1"/>
</dbReference>
<name>A0A6L2KA55_TANCI</name>
<evidence type="ECO:0000313" key="7">
    <source>
        <dbReference type="EMBL" id="GEU46318.1"/>
    </source>
</evidence>
<dbReference type="InterPro" id="IPR039537">
    <property type="entry name" value="Retrotran_Ty1/copia-like"/>
</dbReference>
<feature type="domain" description="GAG-pre-integrase" evidence="5">
    <location>
        <begin position="186"/>
        <end position="258"/>
    </location>
</feature>
<dbReference type="GO" id="GO:0046872">
    <property type="term" value="F:metal ion binding"/>
    <property type="evidence" value="ECO:0007669"/>
    <property type="project" value="UniProtKB-KW"/>
</dbReference>
<reference evidence="7" key="1">
    <citation type="journal article" date="2019" name="Sci. Rep.">
        <title>Draft genome of Tanacetum cinerariifolium, the natural source of mosquito coil.</title>
        <authorList>
            <person name="Yamashiro T."/>
            <person name="Shiraishi A."/>
            <person name="Satake H."/>
            <person name="Nakayama K."/>
        </authorList>
    </citation>
    <scope>NUCLEOTIDE SEQUENCE</scope>
</reference>
<gene>
    <name evidence="7" type="ORF">Tci_018296</name>
</gene>
<evidence type="ECO:0000259" key="4">
    <source>
        <dbReference type="Pfam" id="PF07727"/>
    </source>
</evidence>
<feature type="compositionally biased region" description="Basic and acidic residues" evidence="3">
    <location>
        <begin position="458"/>
        <end position="475"/>
    </location>
</feature>
<evidence type="ECO:0000256" key="3">
    <source>
        <dbReference type="SAM" id="MobiDB-lite"/>
    </source>
</evidence>
<dbReference type="PANTHER" id="PTHR42648:SF32">
    <property type="entry name" value="RIBONUCLEASE H-LIKE DOMAIN, GAG-PRE-INTEGRASE DOMAIN PROTEIN-RELATED"/>
    <property type="match status" value="1"/>
</dbReference>
<dbReference type="Pfam" id="PF13976">
    <property type="entry name" value="gag_pre-integrs"/>
    <property type="match status" value="1"/>
</dbReference>
<feature type="domain" description="Reverse transcriptase Ty1/copia-type" evidence="4">
    <location>
        <begin position="593"/>
        <end position="693"/>
    </location>
</feature>
<dbReference type="Pfam" id="PF07727">
    <property type="entry name" value="RVT_2"/>
    <property type="match status" value="1"/>
</dbReference>
<keyword evidence="1" id="KW-0479">Metal-binding</keyword>
<dbReference type="InterPro" id="IPR013103">
    <property type="entry name" value="RVT_2"/>
</dbReference>
<evidence type="ECO:0000259" key="5">
    <source>
        <dbReference type="Pfam" id="PF13976"/>
    </source>
</evidence>
<feature type="region of interest" description="Disordered" evidence="3">
    <location>
        <begin position="445"/>
        <end position="485"/>
    </location>
</feature>
<sequence length="1115" mass="126416">MFDCDELNSSELDVSVPTSLVHDRYKSGEGYHAVPSPYTGTFMPSKPNLVFNDAPTASETVPNVLNVKPRHLLSQLSILHMLRTLGKIYQSLEGNPQQALKDKGVIDSGCSRHMTGNISYLSEFEEINGGYVALVEIQKVVRSQAKMYDEKNNVLFTDTECVALSSDFKLPDENHVLLKVPRDNNMYNVDLKNIVPSRDLTCLFAKATLDESNIWHKRLGHINFKTMNKLVKGNLVRGLPSNFFKYNHTYVACKKGKQHRASCKTKPVSSVSQTLQRVLVTKPHNKTPYELLLGRTHSIGFMRPFGYLVTILNTLDPLGKFDGKADEGFLVGYSISSKAFRVFNSRTRIVQETLHIIFLENQPNVVGSGPTWLFDIDTLTQSMNYQPVAAENQPNSSTGIQETFDASKVGKESFSTQQYVLLPLWSTSSKDPQNSDADVVFDDKENESAVHVSPSSSDKTEKHDEKANREAKERGLTNGVNAASTPVTAVRTNSTNSTNSFNATGPSNNDVSSTFEIGRKYLFVDPSQYHNDPNMPELEDIIYSDDEDDVNAEADFSNLETSITISPILTSRVHKHHPITQIIDDLSLAPQTRSMTRMVKDQGGHTQEEGIDYEEVFAPVARIKAIRLFLAYASFMGFMVYQMDVESTFLYETIKKEVYVCQPLRFEDPDYPDKVYKVVKALYGLHQVNACMSAKRTAWNEFRSSMALAVIWLATVDNLSFHNTKYTSPAFTQKVFANMRRIDKGFSRVDTPLFDGHRGYKAQVKGQEVGEEETIQIIKIKEIKEGGIAELDADEDVTLEDIDAEVAMDADVQGRLPESQAKVYHLDLEHAKKVLSMQDTDESEPTKVEEAIEVVTASKLMTKEKEGVVIQDPEETSTASVIMHSEVKSKDKGKGILIEEPKPLKRQAQTEQDEAFTRQLKAKLNANINWDDVIEQVKRKEKQDNTVMRYQALKRKPINEAQARKNMMVYLKNMAGFKMDFFKGMTYNDIRPIFEKHYNSIRAFLEKGEEEIEEEGSKRKDDILNQDASKKQRIYEETDELKTHLQIIANNDDVYTEATPLALKVPVADYQIYHEHNKPYYKIIRADGTHQLFLSFITLLKNFDREDLEMLWKLV</sequence>
<accession>A0A6L2KA55</accession>
<keyword evidence="2" id="KW-0378">Hydrolase</keyword>
<organism evidence="7">
    <name type="scientific">Tanacetum cinerariifolium</name>
    <name type="common">Dalmatian daisy</name>
    <name type="synonym">Chrysanthemum cinerariifolium</name>
    <dbReference type="NCBI Taxonomy" id="118510"/>
    <lineage>
        <taxon>Eukaryota</taxon>
        <taxon>Viridiplantae</taxon>
        <taxon>Streptophyta</taxon>
        <taxon>Embryophyta</taxon>
        <taxon>Tracheophyta</taxon>
        <taxon>Spermatophyta</taxon>
        <taxon>Magnoliopsida</taxon>
        <taxon>eudicotyledons</taxon>
        <taxon>Gunneridae</taxon>
        <taxon>Pentapetalae</taxon>
        <taxon>asterids</taxon>
        <taxon>campanulids</taxon>
        <taxon>Asterales</taxon>
        <taxon>Asteraceae</taxon>
        <taxon>Asteroideae</taxon>
        <taxon>Anthemideae</taxon>
        <taxon>Anthemidinae</taxon>
        <taxon>Tanacetum</taxon>
    </lineage>
</organism>
<evidence type="ECO:0000256" key="1">
    <source>
        <dbReference type="ARBA" id="ARBA00022723"/>
    </source>
</evidence>
<dbReference type="Pfam" id="PF25597">
    <property type="entry name" value="SH3_retrovirus"/>
    <property type="match status" value="1"/>
</dbReference>
<dbReference type="GO" id="GO:0016787">
    <property type="term" value="F:hydrolase activity"/>
    <property type="evidence" value="ECO:0007669"/>
    <property type="project" value="UniProtKB-KW"/>
</dbReference>
<dbReference type="InterPro" id="IPR025724">
    <property type="entry name" value="GAG-pre-integrase_dom"/>
</dbReference>
<proteinExistence type="predicted"/>
<feature type="domain" description="Retroviral polymerase SH3-like" evidence="6">
    <location>
        <begin position="318"/>
        <end position="362"/>
    </location>
</feature>
<protein>
    <submittedName>
        <fullName evidence="7">Ribonuclease H-like domain-containing protein</fullName>
    </submittedName>
</protein>